<dbReference type="SUPFAM" id="SSF56112">
    <property type="entry name" value="Protein kinase-like (PK-like)"/>
    <property type="match status" value="1"/>
</dbReference>
<dbReference type="InterPro" id="IPR011009">
    <property type="entry name" value="Kinase-like_dom_sf"/>
</dbReference>
<evidence type="ECO:0008006" key="4">
    <source>
        <dbReference type="Google" id="ProtNLM"/>
    </source>
</evidence>
<protein>
    <recommendedName>
        <fullName evidence="4">Protein kinase domain-containing protein</fullName>
    </recommendedName>
</protein>
<name>A0A9P3GCU8_9APHY</name>
<keyword evidence="3" id="KW-1185">Reference proteome</keyword>
<dbReference type="OrthoDB" id="5987198at2759"/>
<accession>A0A9P3GCU8</accession>
<evidence type="ECO:0000256" key="1">
    <source>
        <dbReference type="SAM" id="Phobius"/>
    </source>
</evidence>
<dbReference type="Proteomes" id="UP000703269">
    <property type="component" value="Unassembled WGS sequence"/>
</dbReference>
<proteinExistence type="predicted"/>
<feature type="transmembrane region" description="Helical" evidence="1">
    <location>
        <begin position="312"/>
        <end position="334"/>
    </location>
</feature>
<keyword evidence="1" id="KW-0472">Membrane</keyword>
<sequence length="338" mass="38390">MLRPRYRPDWTPSWLENLYLGPKRCEDYSSLQDADYEPGCIDATHIESGRLVSVKRVLTSSQELAILEHLSQTCLLVDPNNHCARIWDCFQDEDPQWTFIVIPFLCATTSLSGFDIVNDVIQIMDDALEGLVFTHAQGIAHRRISRHTLRTDESPMHPGGFHPVVHMQTPDFNGWATVLSRSTATSRVRHYYTGFGDAVRCESGAPELFKADVAALGLLLASFSRSYERTEFLASLVQDMVRGRPTAAEALEQWRTIRARISWVGRMRRLTIPENGNSWLKTVLLDVCCILSLLYMCLPAPVRWVGDALCKHFFLCVIYVTMGSVSVLIMDYIYRLVI</sequence>
<evidence type="ECO:0000313" key="3">
    <source>
        <dbReference type="Proteomes" id="UP000703269"/>
    </source>
</evidence>
<organism evidence="2 3">
    <name type="scientific">Phanerochaete sordida</name>
    <dbReference type="NCBI Taxonomy" id="48140"/>
    <lineage>
        <taxon>Eukaryota</taxon>
        <taxon>Fungi</taxon>
        <taxon>Dikarya</taxon>
        <taxon>Basidiomycota</taxon>
        <taxon>Agaricomycotina</taxon>
        <taxon>Agaricomycetes</taxon>
        <taxon>Polyporales</taxon>
        <taxon>Phanerochaetaceae</taxon>
        <taxon>Phanerochaete</taxon>
    </lineage>
</organism>
<keyword evidence="1" id="KW-0812">Transmembrane</keyword>
<evidence type="ECO:0000313" key="2">
    <source>
        <dbReference type="EMBL" id="GJE92543.1"/>
    </source>
</evidence>
<gene>
    <name evidence="2" type="ORF">PsYK624_086980</name>
</gene>
<reference evidence="2 3" key="1">
    <citation type="submission" date="2021-08" db="EMBL/GenBank/DDBJ databases">
        <title>Draft Genome Sequence of Phanerochaete sordida strain YK-624.</title>
        <authorList>
            <person name="Mori T."/>
            <person name="Dohra H."/>
            <person name="Suzuki T."/>
            <person name="Kawagishi H."/>
            <person name="Hirai H."/>
        </authorList>
    </citation>
    <scope>NUCLEOTIDE SEQUENCE [LARGE SCALE GENOMIC DNA]</scope>
    <source>
        <strain evidence="2 3">YK-624</strain>
    </source>
</reference>
<dbReference type="Gene3D" id="1.10.510.10">
    <property type="entry name" value="Transferase(Phosphotransferase) domain 1"/>
    <property type="match status" value="1"/>
</dbReference>
<comment type="caution">
    <text evidence="2">The sequence shown here is derived from an EMBL/GenBank/DDBJ whole genome shotgun (WGS) entry which is preliminary data.</text>
</comment>
<feature type="transmembrane region" description="Helical" evidence="1">
    <location>
        <begin position="283"/>
        <end position="306"/>
    </location>
</feature>
<dbReference type="AlphaFoldDB" id="A0A9P3GCU8"/>
<dbReference type="EMBL" id="BPQB01000027">
    <property type="protein sequence ID" value="GJE92543.1"/>
    <property type="molecule type" value="Genomic_DNA"/>
</dbReference>
<keyword evidence="1" id="KW-1133">Transmembrane helix</keyword>